<reference evidence="2 3" key="2">
    <citation type="submission" date="2012-02" db="EMBL/GenBank/DDBJ databases">
        <title>Improved High-Quality Draft sequence of Eubacterium cellulosolvens 6.</title>
        <authorList>
            <consortium name="US DOE Joint Genome Institute"/>
            <person name="Lucas S."/>
            <person name="Han J."/>
            <person name="Lapidus A."/>
            <person name="Cheng J.-F."/>
            <person name="Goodwin L."/>
            <person name="Pitluck S."/>
            <person name="Peters L."/>
            <person name="Mikhailova N."/>
            <person name="Gu W."/>
            <person name="Detter J.C."/>
            <person name="Han C."/>
            <person name="Tapia R."/>
            <person name="Land M."/>
            <person name="Hauser L."/>
            <person name="Kyrpides N."/>
            <person name="Ivanova N."/>
            <person name="Pagani I."/>
            <person name="Johnson E."/>
            <person name="Mukhopadhyay B."/>
            <person name="Anderson I."/>
            <person name="Woyke T."/>
        </authorList>
    </citation>
    <scope>NUCLEOTIDE SEQUENCE [LARGE SCALE GENOMIC DNA]</scope>
    <source>
        <strain evidence="2 3">6</strain>
    </source>
</reference>
<dbReference type="OrthoDB" id="1976162at2"/>
<keyword evidence="3" id="KW-1185">Reference proteome</keyword>
<reference evidence="2 3" key="1">
    <citation type="submission" date="2010-08" db="EMBL/GenBank/DDBJ databases">
        <authorList>
            <consortium name="US DOE Joint Genome Institute (JGI-PGF)"/>
            <person name="Lucas S."/>
            <person name="Copeland A."/>
            <person name="Lapidus A."/>
            <person name="Cheng J.-F."/>
            <person name="Bruce D."/>
            <person name="Goodwin L."/>
            <person name="Pitluck S."/>
            <person name="Land M.L."/>
            <person name="Hauser L."/>
            <person name="Chang Y.-J."/>
            <person name="Anderson I.J."/>
            <person name="Johnson E."/>
            <person name="Mulhopadhyay B."/>
            <person name="Kyrpides N."/>
            <person name="Woyke T.J."/>
        </authorList>
    </citation>
    <scope>NUCLEOTIDE SEQUENCE [LARGE SCALE GENOMIC DNA]</scope>
    <source>
        <strain evidence="2 3">6</strain>
    </source>
</reference>
<feature type="compositionally biased region" description="Basic and acidic residues" evidence="1">
    <location>
        <begin position="362"/>
        <end position="371"/>
    </location>
</feature>
<accession>I5ARD0</accession>
<evidence type="ECO:0000256" key="1">
    <source>
        <dbReference type="SAM" id="MobiDB-lite"/>
    </source>
</evidence>
<evidence type="ECO:0000313" key="2">
    <source>
        <dbReference type="EMBL" id="EIM56353.1"/>
    </source>
</evidence>
<protein>
    <submittedName>
        <fullName evidence="2">Uncharacterized protein</fullName>
    </submittedName>
</protein>
<evidence type="ECO:0000313" key="3">
    <source>
        <dbReference type="Proteomes" id="UP000005753"/>
    </source>
</evidence>
<gene>
    <name evidence="2" type="ORF">EubceDRAFT1_0504</name>
</gene>
<dbReference type="Pfam" id="PF12994">
    <property type="entry name" value="DUF3878"/>
    <property type="match status" value="1"/>
</dbReference>
<dbReference type="HOGENOM" id="CLU_586290_0_0_9"/>
<dbReference type="InterPro" id="IPR024538">
    <property type="entry name" value="DUF3878"/>
</dbReference>
<organism evidence="2 3">
    <name type="scientific">Eubacterium cellulosolvens (strain ATCC 43171 / JCM 9499 / 6)</name>
    <name type="common">Cillobacterium cellulosolvens</name>
    <dbReference type="NCBI Taxonomy" id="633697"/>
    <lineage>
        <taxon>Bacteria</taxon>
        <taxon>Bacillati</taxon>
        <taxon>Bacillota</taxon>
        <taxon>Clostridia</taxon>
        <taxon>Eubacteriales</taxon>
        <taxon>Eubacteriaceae</taxon>
        <taxon>Eubacterium</taxon>
    </lineage>
</organism>
<name>I5ARD0_EUBC6</name>
<dbReference type="Proteomes" id="UP000005753">
    <property type="component" value="Chromosome"/>
</dbReference>
<dbReference type="AlphaFoldDB" id="I5ARD0"/>
<dbReference type="eggNOG" id="ENOG502Z9UD">
    <property type="taxonomic scope" value="Bacteria"/>
</dbReference>
<dbReference type="EMBL" id="CM001487">
    <property type="protein sequence ID" value="EIM56353.1"/>
    <property type="molecule type" value="Genomic_DNA"/>
</dbReference>
<sequence>MKRKLSREILKDRLYALIESETLEFVSDRDDRSVMRIPYMMSDAVEDYLEFTGVEIIGEIPKRNIRKQDGGIENDIHSLIITDADILNNEISFRAGLQPVFTMRYTDQVEWKNLYQYHRTGHYWVQGAEHIRRVFYILSLIYDKIQYLGPDAGNDLERRLAKLVEFGPLRYWSPTKVSMEDWYVTTKEGNKVMEEIAREAGDKRYASMVSIFNSLPSGRQKEKLAKYLAEPRGEKIYRYIISLINEASEPYPARSYGADNDIRIQGMRRRIQNDLERRDFEGKWPTFQREEQLITIIEEQPFTILDWEDAKYKFHMDVTLRSFLHPEHHVEDMPERTLPILPPGMSWEEYRLWAEERAARQEAKKQEEAKSKYMTAEAQLPEDEGDKDSSQGSDVGRELEAQKAEMKAVLLQEYAKDPEKEKDDIYEELKRISGMEKNSEPELTDEERVARELMRIAQDMRKVHMQ</sequence>
<feature type="region of interest" description="Disordered" evidence="1">
    <location>
        <begin position="362"/>
        <end position="401"/>
    </location>
</feature>
<proteinExistence type="predicted"/>